<dbReference type="Gene3D" id="2.30.120.10">
    <property type="match status" value="1"/>
</dbReference>
<comment type="similarity">
    <text evidence="1">Belongs to the peptidase S45 family.</text>
</comment>
<reference evidence="7" key="2">
    <citation type="submission" date="2021-01" db="EMBL/GenBank/DDBJ databases">
        <authorList>
            <person name="Hahn C.R."/>
            <person name="Youssef N.H."/>
            <person name="Elshahed M."/>
        </authorList>
    </citation>
    <scope>NUCLEOTIDE SEQUENCE</scope>
    <source>
        <strain evidence="7">Zod_Metabat.24</strain>
    </source>
</reference>
<evidence type="ECO:0000256" key="5">
    <source>
        <dbReference type="PIRSR" id="PIRSR001227-2"/>
    </source>
</evidence>
<evidence type="ECO:0000256" key="1">
    <source>
        <dbReference type="ARBA" id="ARBA00006586"/>
    </source>
</evidence>
<evidence type="ECO:0000256" key="6">
    <source>
        <dbReference type="SAM" id="Phobius"/>
    </source>
</evidence>
<feature type="binding site" evidence="5">
    <location>
        <position position="322"/>
    </location>
    <ligand>
        <name>Ca(2+)</name>
        <dbReference type="ChEBI" id="CHEBI:29108"/>
    </ligand>
</feature>
<gene>
    <name evidence="7" type="ORF">JW984_12365</name>
</gene>
<dbReference type="InterPro" id="IPR023343">
    <property type="entry name" value="Penicillin_amidase_dom1"/>
</dbReference>
<dbReference type="InterPro" id="IPR002692">
    <property type="entry name" value="S45"/>
</dbReference>
<dbReference type="EMBL" id="JAFGIX010000061">
    <property type="protein sequence ID" value="MBN1573981.1"/>
    <property type="molecule type" value="Genomic_DNA"/>
</dbReference>
<keyword evidence="5" id="KW-0479">Metal-binding</keyword>
<dbReference type="Pfam" id="PF01804">
    <property type="entry name" value="Penicil_amidase"/>
    <property type="match status" value="1"/>
</dbReference>
<evidence type="ECO:0000313" key="8">
    <source>
        <dbReference type="Proteomes" id="UP000809273"/>
    </source>
</evidence>
<sequence>MKILKIVLISIVVLILLIAVLGYGYIKYLLPKVSGEVASKKIREGAEVVRDEYGVPHIYADNNYDLYFALGYVQAQDRLFQMDFYRRAATGRLSEVLGKDLVDADRYLITMGFKRTAKEQVDNLPPEMKEIVTAFSDGINAYINEGKLPVEFKILGYKPKPWKPEDSQAIGNLISFQLASWAYQNEIMNYRILNKLGPDLAKTFFPAYPEDGVFILEANLKGSGEKKISPASREFLDFFINREFASNNWVVSGKRTDTGKPFLAEDSHEGGPEMPTQWHLSHIVGKDIEVAGAMFPGAPIYVFGRNRHIAWGVTNFDMDEQDLYIEEFHPDSPNFVKYRGEWVPVTRIIEKIPVKDGDAKGGMSYVDIETKVTPHGPVINDIEDGLGETPISIKREGAEPWPLMEGFYMINTAENWDEFKNALAVYAAGPQHFVYADVDGNIGYIGGGKCPVRTNSNGILPTSGSDGNHEWKGYYPFNKMPILFNPAKGYIVTSNNPPYKGDSPIFLSSYWEPPYRAERSSEMIEGKEKVCVKDMIEMQLDFKSKLAERLVPVFVSSLKASADEKTAPHVEILSNWNYVSNADSAGATIYHTLQNRLSKAIFLDELGDELFNKFMGDKGVAVNTLARLVLNERENPLFDNVTMNDKVETFDDVLHTAFVETVDFLTKKMGADPNKWLWGEIHQIEFSHIFGSVAPLRPFFNYGPFPFGGSEQSLNRGGYNKVRGLDTDFKVDITASIRYIVDFSDPEGSLVVLSTGESGNLTSPHRRDMADIFLKGEYCRWYMDRESFESGTDGTLRFVKEE</sequence>
<feature type="binding site" evidence="5">
    <location>
        <position position="186"/>
    </location>
    <ligand>
        <name>Ca(2+)</name>
        <dbReference type="ChEBI" id="CHEBI:29108"/>
    </ligand>
</feature>
<evidence type="ECO:0000256" key="4">
    <source>
        <dbReference type="PIRSR" id="PIRSR001227-1"/>
    </source>
</evidence>
<dbReference type="Proteomes" id="UP000809273">
    <property type="component" value="Unassembled WGS sequence"/>
</dbReference>
<keyword evidence="6" id="KW-0472">Membrane</keyword>
<dbReference type="PANTHER" id="PTHR34218">
    <property type="entry name" value="PEPTIDASE S45 PENICILLIN AMIDASE"/>
    <property type="match status" value="1"/>
</dbReference>
<proteinExistence type="inferred from homology"/>
<name>A0A9D8KFU9_9DELT</name>
<keyword evidence="6" id="KW-1133">Transmembrane helix</keyword>
<organism evidence="7 8">
    <name type="scientific">Candidatus Zymogenus saltonus</name>
    <dbReference type="NCBI Taxonomy" id="2844893"/>
    <lineage>
        <taxon>Bacteria</taxon>
        <taxon>Deltaproteobacteria</taxon>
        <taxon>Candidatus Zymogenia</taxon>
        <taxon>Candidatus Zymogeniales</taxon>
        <taxon>Candidatus Zymogenaceae</taxon>
        <taxon>Candidatus Zymogenus</taxon>
    </lineage>
</organism>
<dbReference type="Gene3D" id="3.60.20.10">
    <property type="entry name" value="Glutamine Phosphoribosylpyrophosphate, subunit 1, domain 1"/>
    <property type="match status" value="1"/>
</dbReference>
<reference evidence="7" key="1">
    <citation type="journal article" date="2021" name="Environ. Microbiol.">
        <title>Genomic characterization of three novel Desulfobacterota classes expand the metabolic and phylogenetic diversity of the phylum.</title>
        <authorList>
            <person name="Murphy C.L."/>
            <person name="Biggerstaff J."/>
            <person name="Eichhorn A."/>
            <person name="Ewing E."/>
            <person name="Shahan R."/>
            <person name="Soriano D."/>
            <person name="Stewart S."/>
            <person name="VanMol K."/>
            <person name="Walker R."/>
            <person name="Walters P."/>
            <person name="Elshahed M.S."/>
            <person name="Youssef N.H."/>
        </authorList>
    </citation>
    <scope>NUCLEOTIDE SEQUENCE</scope>
    <source>
        <strain evidence="7">Zod_Metabat.24</strain>
    </source>
</reference>
<feature type="active site" description="Nucleophile" evidence="4">
    <location>
        <position position="246"/>
    </location>
</feature>
<dbReference type="InterPro" id="IPR029055">
    <property type="entry name" value="Ntn_hydrolases_N"/>
</dbReference>
<comment type="caution">
    <text evidence="7">The sequence shown here is derived from an EMBL/GenBank/DDBJ whole genome shotgun (WGS) entry which is preliminary data.</text>
</comment>
<keyword evidence="6" id="KW-0812">Transmembrane</keyword>
<dbReference type="AlphaFoldDB" id="A0A9D8KFU9"/>
<feature type="binding site" evidence="5">
    <location>
        <position position="319"/>
    </location>
    <ligand>
        <name>Ca(2+)</name>
        <dbReference type="ChEBI" id="CHEBI:29108"/>
    </ligand>
</feature>
<dbReference type="PANTHER" id="PTHR34218:SF4">
    <property type="entry name" value="ACYL-HOMOSERINE LACTONE ACYLASE QUIP"/>
    <property type="match status" value="1"/>
</dbReference>
<dbReference type="InterPro" id="IPR043147">
    <property type="entry name" value="Penicillin_amidase_A-knob"/>
</dbReference>
<dbReference type="PIRSF" id="PIRSF001227">
    <property type="entry name" value="Pen_acylase"/>
    <property type="match status" value="1"/>
</dbReference>
<protein>
    <submittedName>
        <fullName evidence="7">Penicillin acylase family protein</fullName>
    </submittedName>
</protein>
<evidence type="ECO:0000256" key="3">
    <source>
        <dbReference type="ARBA" id="ARBA00023145"/>
    </source>
</evidence>
<dbReference type="InterPro" id="IPR014395">
    <property type="entry name" value="Pen/GL7ACA/AHL_acylase"/>
</dbReference>
<dbReference type="Gene3D" id="1.10.1400.10">
    <property type="match status" value="1"/>
</dbReference>
<dbReference type="GO" id="GO:0046872">
    <property type="term" value="F:metal ion binding"/>
    <property type="evidence" value="ECO:0007669"/>
    <property type="project" value="UniProtKB-KW"/>
</dbReference>
<keyword evidence="2" id="KW-0378">Hydrolase</keyword>
<feature type="transmembrane region" description="Helical" evidence="6">
    <location>
        <begin position="7"/>
        <end position="26"/>
    </location>
</feature>
<evidence type="ECO:0000256" key="2">
    <source>
        <dbReference type="ARBA" id="ARBA00022801"/>
    </source>
</evidence>
<dbReference type="Gene3D" id="1.10.439.10">
    <property type="entry name" value="Penicillin Amidohydrolase, domain 1"/>
    <property type="match status" value="1"/>
</dbReference>
<accession>A0A9D8KFU9</accession>
<comment type="cofactor">
    <cofactor evidence="5">
        <name>Ca(2+)</name>
        <dbReference type="ChEBI" id="CHEBI:29108"/>
    </cofactor>
    <text evidence="5">Binds 1 Ca(2+) ion per dimer.</text>
</comment>
<keyword evidence="5" id="KW-0106">Calcium</keyword>
<dbReference type="InterPro" id="IPR043146">
    <property type="entry name" value="Penicillin_amidase_N_B-knob"/>
</dbReference>
<keyword evidence="3" id="KW-0865">Zymogen</keyword>
<evidence type="ECO:0000313" key="7">
    <source>
        <dbReference type="EMBL" id="MBN1573981.1"/>
    </source>
</evidence>
<dbReference type="GO" id="GO:0017000">
    <property type="term" value="P:antibiotic biosynthetic process"/>
    <property type="evidence" value="ECO:0007669"/>
    <property type="project" value="InterPro"/>
</dbReference>
<dbReference type="SUPFAM" id="SSF56235">
    <property type="entry name" value="N-terminal nucleophile aminohydrolases (Ntn hydrolases)"/>
    <property type="match status" value="1"/>
</dbReference>
<dbReference type="CDD" id="cd03747">
    <property type="entry name" value="Ntn_PGA_like"/>
    <property type="match status" value="1"/>
</dbReference>
<dbReference type="GO" id="GO:0016811">
    <property type="term" value="F:hydrolase activity, acting on carbon-nitrogen (but not peptide) bonds, in linear amides"/>
    <property type="evidence" value="ECO:0007669"/>
    <property type="project" value="InterPro"/>
</dbReference>